<dbReference type="EMBL" id="JBHRSZ010000002">
    <property type="protein sequence ID" value="MFC3150306.1"/>
    <property type="molecule type" value="Genomic_DNA"/>
</dbReference>
<accession>A0ABV7HCE7</accession>
<dbReference type="InterPro" id="IPR011004">
    <property type="entry name" value="Trimer_LpxA-like_sf"/>
</dbReference>
<reference evidence="2" key="1">
    <citation type="journal article" date="2019" name="Int. J. Syst. Evol. Microbiol.">
        <title>The Global Catalogue of Microorganisms (GCM) 10K type strain sequencing project: providing services to taxonomists for standard genome sequencing and annotation.</title>
        <authorList>
            <consortium name="The Broad Institute Genomics Platform"/>
            <consortium name="The Broad Institute Genome Sequencing Center for Infectious Disease"/>
            <person name="Wu L."/>
            <person name="Ma J."/>
        </authorList>
    </citation>
    <scope>NUCLEOTIDE SEQUENCE [LARGE SCALE GENOMIC DNA]</scope>
    <source>
        <strain evidence="2">KCTC 52438</strain>
    </source>
</reference>
<name>A0ABV7HCE7_9GAMM</name>
<evidence type="ECO:0000313" key="2">
    <source>
        <dbReference type="Proteomes" id="UP001595476"/>
    </source>
</evidence>
<evidence type="ECO:0008006" key="3">
    <source>
        <dbReference type="Google" id="ProtNLM"/>
    </source>
</evidence>
<proteinExistence type="predicted"/>
<evidence type="ECO:0000313" key="1">
    <source>
        <dbReference type="EMBL" id="MFC3150306.1"/>
    </source>
</evidence>
<organism evidence="1 2">
    <name type="scientific">Litoribrevibacter euphylliae</name>
    <dbReference type="NCBI Taxonomy" id="1834034"/>
    <lineage>
        <taxon>Bacteria</taxon>
        <taxon>Pseudomonadati</taxon>
        <taxon>Pseudomonadota</taxon>
        <taxon>Gammaproteobacteria</taxon>
        <taxon>Oceanospirillales</taxon>
        <taxon>Oceanospirillaceae</taxon>
        <taxon>Litoribrevibacter</taxon>
    </lineage>
</organism>
<dbReference type="Gene3D" id="2.160.10.10">
    <property type="entry name" value="Hexapeptide repeat proteins"/>
    <property type="match status" value="1"/>
</dbReference>
<comment type="caution">
    <text evidence="1">The sequence shown here is derived from an EMBL/GenBank/DDBJ whole genome shotgun (WGS) entry which is preliminary data.</text>
</comment>
<keyword evidence="2" id="KW-1185">Reference proteome</keyword>
<dbReference type="RefSeq" id="WP_386716867.1">
    <property type="nucleotide sequence ID" value="NZ_JBHRSZ010000002.1"/>
</dbReference>
<sequence length="143" mass="15662">MIENRENVDVSESALISDKATIRIDSGGYLKVLPGAKIDDDVRIVISSTGSVTIGRNSKIGKGTMLNCGGEILIEDSVSIYGYCILQSSIWRIDGENRLYKHGKVHLKGKSIISPYCLLSMDSIVEENEIVPPYSKLGVWLSD</sequence>
<protein>
    <recommendedName>
        <fullName evidence="3">Acyltransferase</fullName>
    </recommendedName>
</protein>
<dbReference type="SUPFAM" id="SSF51161">
    <property type="entry name" value="Trimeric LpxA-like enzymes"/>
    <property type="match status" value="1"/>
</dbReference>
<gene>
    <name evidence="1" type="ORF">ACFOEK_04655</name>
</gene>
<dbReference type="Proteomes" id="UP001595476">
    <property type="component" value="Unassembled WGS sequence"/>
</dbReference>